<dbReference type="SUPFAM" id="SSF51735">
    <property type="entry name" value="NAD(P)-binding Rossmann-fold domains"/>
    <property type="match status" value="1"/>
</dbReference>
<dbReference type="Gene3D" id="3.30.1780.10">
    <property type="entry name" value="ornithine cyclodeaminase, domain 1"/>
    <property type="match status" value="1"/>
</dbReference>
<comment type="similarity">
    <text evidence="1">Belongs to the ornithine cyclodeaminase/mu-crystallin family.</text>
</comment>
<dbReference type="OrthoDB" id="9801817at2"/>
<dbReference type="Proteomes" id="UP000324758">
    <property type="component" value="Unassembled WGS sequence"/>
</dbReference>
<dbReference type="AlphaFoldDB" id="A0A5D3KQC0"/>
<evidence type="ECO:0000313" key="3">
    <source>
        <dbReference type="Proteomes" id="UP000324758"/>
    </source>
</evidence>
<organism evidence="2 3">
    <name type="scientific">Bradyrhizobium rifense</name>
    <dbReference type="NCBI Taxonomy" id="515499"/>
    <lineage>
        <taxon>Bacteria</taxon>
        <taxon>Pseudomonadati</taxon>
        <taxon>Pseudomonadota</taxon>
        <taxon>Alphaproteobacteria</taxon>
        <taxon>Hyphomicrobiales</taxon>
        <taxon>Nitrobacteraceae</taxon>
        <taxon>Bradyrhizobium</taxon>
    </lineage>
</organism>
<protein>
    <submittedName>
        <fullName evidence="2">Ornithine cyclodeaminase family protein</fullName>
    </submittedName>
</protein>
<dbReference type="GO" id="GO:0005737">
    <property type="term" value="C:cytoplasm"/>
    <property type="evidence" value="ECO:0007669"/>
    <property type="project" value="TreeGrafter"/>
</dbReference>
<dbReference type="InterPro" id="IPR003462">
    <property type="entry name" value="ODC_Mu_crystall"/>
</dbReference>
<dbReference type="Pfam" id="PF02423">
    <property type="entry name" value="OCD_Mu_crystall"/>
    <property type="match status" value="1"/>
</dbReference>
<sequence length="336" mass="36701">MARVDFRYLDRKQVRSLLPPIKVLLSLIEQGLSAHGRRDVVLPPKAHIQLDDRYNGHFNILVGWAGPNDTAGVKVIGDYVDNYKHGLPSEVAMLTLYNPRTGVPRALMDATDLTTERTGAVTGIGAKYLAPKGAKIIGHVGARGTAFANIAILAKLFEIAEVRITSKRPETREALAQRVREECGIKAVAVATAEEACRGADIVVEATRLEKPEILIRDEWLTPHCLLICYGWKMAVDPDTVKTASKVVVDDWEQCCKGGQLHPMIESGELTRAKLYAEIGEVTCGSKAGRADTDGRIVFWHRGFAISDVMLGAHILDSAASKNIGTVLNLFDLPDE</sequence>
<gene>
    <name evidence="2" type="ORF">FXB40_04720</name>
</gene>
<dbReference type="RefSeq" id="WP_148771035.1">
    <property type="nucleotide sequence ID" value="NZ_VSSS01000010.1"/>
</dbReference>
<accession>A0A5D3KQC0</accession>
<reference evidence="2 3" key="1">
    <citation type="submission" date="2019-08" db="EMBL/GenBank/DDBJ databases">
        <title>Bradyrhizobium hipponensis sp. nov., a rhizobium isolated from a Lupinus angustifolius root nodule in Tunisia.</title>
        <authorList>
            <person name="Off K."/>
            <person name="Rejili M."/>
            <person name="Mars M."/>
            <person name="Brachmann A."/>
            <person name="Marin M."/>
        </authorList>
    </citation>
    <scope>NUCLEOTIDE SEQUENCE [LARGE SCALE GENOMIC DNA]</scope>
    <source>
        <strain evidence="2 3">CTAW71</strain>
    </source>
</reference>
<dbReference type="PANTHER" id="PTHR13812">
    <property type="entry name" value="KETIMINE REDUCTASE MU-CRYSTALLIN"/>
    <property type="match status" value="1"/>
</dbReference>
<evidence type="ECO:0000256" key="1">
    <source>
        <dbReference type="ARBA" id="ARBA00008903"/>
    </source>
</evidence>
<dbReference type="PANTHER" id="PTHR13812:SF19">
    <property type="entry name" value="KETIMINE REDUCTASE MU-CRYSTALLIN"/>
    <property type="match status" value="1"/>
</dbReference>
<dbReference type="EMBL" id="VSSS01000010">
    <property type="protein sequence ID" value="TYL98833.1"/>
    <property type="molecule type" value="Genomic_DNA"/>
</dbReference>
<name>A0A5D3KQC0_9BRAD</name>
<dbReference type="InterPro" id="IPR036291">
    <property type="entry name" value="NAD(P)-bd_dom_sf"/>
</dbReference>
<dbReference type="Gene3D" id="3.40.50.720">
    <property type="entry name" value="NAD(P)-binding Rossmann-like Domain"/>
    <property type="match status" value="1"/>
</dbReference>
<proteinExistence type="inferred from homology"/>
<keyword evidence="3" id="KW-1185">Reference proteome</keyword>
<dbReference type="InterPro" id="IPR023401">
    <property type="entry name" value="ODC_N"/>
</dbReference>
<evidence type="ECO:0000313" key="2">
    <source>
        <dbReference type="EMBL" id="TYL98833.1"/>
    </source>
</evidence>
<comment type="caution">
    <text evidence="2">The sequence shown here is derived from an EMBL/GenBank/DDBJ whole genome shotgun (WGS) entry which is preliminary data.</text>
</comment>
<dbReference type="PIRSF" id="PIRSF001439">
    <property type="entry name" value="CryM"/>
    <property type="match status" value="1"/>
</dbReference>